<dbReference type="SUPFAM" id="SSF144091">
    <property type="entry name" value="Rhomboid-like"/>
    <property type="match status" value="1"/>
</dbReference>
<keyword evidence="4 5" id="KW-0472">Membrane</keyword>
<name>A0A9D7XR29_9BACT</name>
<dbReference type="PROSITE" id="PS51257">
    <property type="entry name" value="PROKAR_LIPOPROTEIN"/>
    <property type="match status" value="1"/>
</dbReference>
<feature type="transmembrane region" description="Helical" evidence="5">
    <location>
        <begin position="110"/>
        <end position="127"/>
    </location>
</feature>
<accession>A0A9D7XR29</accession>
<feature type="domain" description="Peptidase S54 rhomboid" evidence="6">
    <location>
        <begin position="49"/>
        <end position="179"/>
    </location>
</feature>
<evidence type="ECO:0000256" key="5">
    <source>
        <dbReference type="SAM" id="Phobius"/>
    </source>
</evidence>
<sequence length="183" mass="20135">MKIKFNSPVILSFSLACVAVFVLDKLMIGQLMPFFTLGYVSLANPITILTLFTHVLGHVSWEHLIGNLTFILLVGPIVEEKYGSRLTILMMLVTAFMTAIFNILFFHTGLLGASGLVFMFILLASFTNSKSGEIPVTFILIALLFIGKEVIQSLQNDQISQFAHIMGGICGSIFGFVTRPGRK</sequence>
<dbReference type="EMBL" id="JADKGY010000022">
    <property type="protein sequence ID" value="MBK9983636.1"/>
    <property type="molecule type" value="Genomic_DNA"/>
</dbReference>
<feature type="transmembrane region" description="Helical" evidence="5">
    <location>
        <begin position="35"/>
        <end position="55"/>
    </location>
</feature>
<dbReference type="InterPro" id="IPR022764">
    <property type="entry name" value="Peptidase_S54_rhomboid_dom"/>
</dbReference>
<dbReference type="AlphaFoldDB" id="A0A9D7XR29"/>
<evidence type="ECO:0000256" key="2">
    <source>
        <dbReference type="ARBA" id="ARBA00022692"/>
    </source>
</evidence>
<dbReference type="GO" id="GO:0016020">
    <property type="term" value="C:membrane"/>
    <property type="evidence" value="ECO:0007669"/>
    <property type="project" value="UniProtKB-SubCell"/>
</dbReference>
<dbReference type="PANTHER" id="PTHR43066">
    <property type="entry name" value="RHOMBOID-RELATED PROTEIN"/>
    <property type="match status" value="1"/>
</dbReference>
<evidence type="ECO:0000256" key="1">
    <source>
        <dbReference type="ARBA" id="ARBA00004141"/>
    </source>
</evidence>
<dbReference type="PANTHER" id="PTHR43066:SF5">
    <property type="entry name" value="RHOMBOID-LIKE PROTEIN 11, CHLOROPLASTIC-RELATED"/>
    <property type="match status" value="1"/>
</dbReference>
<evidence type="ECO:0000259" key="6">
    <source>
        <dbReference type="Pfam" id="PF01694"/>
    </source>
</evidence>
<keyword evidence="7" id="KW-0378">Hydrolase</keyword>
<reference evidence="7 8" key="1">
    <citation type="submission" date="2020-10" db="EMBL/GenBank/DDBJ databases">
        <title>Connecting structure to function with the recovery of over 1000 high-quality activated sludge metagenome-assembled genomes encoding full-length rRNA genes using long-read sequencing.</title>
        <authorList>
            <person name="Singleton C.M."/>
            <person name="Petriglieri F."/>
            <person name="Kristensen J.M."/>
            <person name="Kirkegaard R.H."/>
            <person name="Michaelsen T.Y."/>
            <person name="Andersen M.H."/>
            <person name="Karst S.M."/>
            <person name="Dueholm M.S."/>
            <person name="Nielsen P.H."/>
            <person name="Albertsen M."/>
        </authorList>
    </citation>
    <scope>NUCLEOTIDE SEQUENCE [LARGE SCALE GENOMIC DNA]</scope>
    <source>
        <strain evidence="7">Ribe_18-Q3-R11-54_MAXAC.273</strain>
    </source>
</reference>
<protein>
    <submittedName>
        <fullName evidence="7">Rhomboid family intramembrane serine protease</fullName>
    </submittedName>
</protein>
<keyword evidence="3 5" id="KW-1133">Transmembrane helix</keyword>
<dbReference type="Pfam" id="PF01694">
    <property type="entry name" value="Rhomboid"/>
    <property type="match status" value="1"/>
</dbReference>
<dbReference type="Gene3D" id="1.20.1540.10">
    <property type="entry name" value="Rhomboid-like"/>
    <property type="match status" value="1"/>
</dbReference>
<gene>
    <name evidence="7" type="ORF">IPP15_14855</name>
</gene>
<keyword evidence="2 5" id="KW-0812">Transmembrane</keyword>
<evidence type="ECO:0000313" key="7">
    <source>
        <dbReference type="EMBL" id="MBK9983636.1"/>
    </source>
</evidence>
<dbReference type="GO" id="GO:0004252">
    <property type="term" value="F:serine-type endopeptidase activity"/>
    <property type="evidence" value="ECO:0007669"/>
    <property type="project" value="InterPro"/>
</dbReference>
<dbReference type="GO" id="GO:0006508">
    <property type="term" value="P:proteolysis"/>
    <property type="evidence" value="ECO:0007669"/>
    <property type="project" value="UniProtKB-KW"/>
</dbReference>
<organism evidence="7 8">
    <name type="scientific">Candidatus Opimibacter skivensis</name>
    <dbReference type="NCBI Taxonomy" id="2982028"/>
    <lineage>
        <taxon>Bacteria</taxon>
        <taxon>Pseudomonadati</taxon>
        <taxon>Bacteroidota</taxon>
        <taxon>Saprospiria</taxon>
        <taxon>Saprospirales</taxon>
        <taxon>Saprospiraceae</taxon>
        <taxon>Candidatus Opimibacter</taxon>
    </lineage>
</organism>
<keyword evidence="7" id="KW-0645">Protease</keyword>
<comment type="subcellular location">
    <subcellularLocation>
        <location evidence="1">Membrane</location>
        <topology evidence="1">Multi-pass membrane protein</topology>
    </subcellularLocation>
</comment>
<comment type="caution">
    <text evidence="7">The sequence shown here is derived from an EMBL/GenBank/DDBJ whole genome shotgun (WGS) entry which is preliminary data.</text>
</comment>
<dbReference type="InterPro" id="IPR035952">
    <property type="entry name" value="Rhomboid-like_sf"/>
</dbReference>
<feature type="transmembrane region" description="Helical" evidence="5">
    <location>
        <begin position="86"/>
        <end position="104"/>
    </location>
</feature>
<proteinExistence type="predicted"/>
<feature type="transmembrane region" description="Helical" evidence="5">
    <location>
        <begin position="159"/>
        <end position="177"/>
    </location>
</feature>
<evidence type="ECO:0000256" key="3">
    <source>
        <dbReference type="ARBA" id="ARBA00022989"/>
    </source>
</evidence>
<dbReference type="Proteomes" id="UP000808337">
    <property type="component" value="Unassembled WGS sequence"/>
</dbReference>
<evidence type="ECO:0000313" key="8">
    <source>
        <dbReference type="Proteomes" id="UP000808337"/>
    </source>
</evidence>
<evidence type="ECO:0000256" key="4">
    <source>
        <dbReference type="ARBA" id="ARBA00023136"/>
    </source>
</evidence>
<feature type="transmembrane region" description="Helical" evidence="5">
    <location>
        <begin position="6"/>
        <end position="23"/>
    </location>
</feature>
<feature type="transmembrane region" description="Helical" evidence="5">
    <location>
        <begin position="134"/>
        <end position="153"/>
    </location>
</feature>